<keyword evidence="3" id="KW-1185">Reference proteome</keyword>
<organism evidence="2 3">
    <name type="scientific">Pelobates cultripes</name>
    <name type="common">Western spadefoot toad</name>
    <dbReference type="NCBI Taxonomy" id="61616"/>
    <lineage>
        <taxon>Eukaryota</taxon>
        <taxon>Metazoa</taxon>
        <taxon>Chordata</taxon>
        <taxon>Craniata</taxon>
        <taxon>Vertebrata</taxon>
        <taxon>Euteleostomi</taxon>
        <taxon>Amphibia</taxon>
        <taxon>Batrachia</taxon>
        <taxon>Anura</taxon>
        <taxon>Pelobatoidea</taxon>
        <taxon>Pelobatidae</taxon>
        <taxon>Pelobates</taxon>
    </lineage>
</organism>
<proteinExistence type="predicted"/>
<name>A0AAD1WA72_PELCU</name>
<dbReference type="EMBL" id="OW240917">
    <property type="protein sequence ID" value="CAH2301576.1"/>
    <property type="molecule type" value="Genomic_DNA"/>
</dbReference>
<feature type="region of interest" description="Disordered" evidence="1">
    <location>
        <begin position="1"/>
        <end position="29"/>
    </location>
</feature>
<evidence type="ECO:0000313" key="2">
    <source>
        <dbReference type="EMBL" id="CAH2301576.1"/>
    </source>
</evidence>
<dbReference type="Proteomes" id="UP001295444">
    <property type="component" value="Chromosome 06"/>
</dbReference>
<sequence>MQEALDKGKMPAKLVRLGSGSGHRPNEDAFSGAPGYDILDKFRSGSSGAVSLSEGVLDDHSLYVKETLLGSPMVDSHRALVFNADDPGEHGRPRGRARIFQLVRYFS</sequence>
<protein>
    <submittedName>
        <fullName evidence="2">Uncharacterized protein</fullName>
    </submittedName>
</protein>
<reference evidence="2" key="1">
    <citation type="submission" date="2022-03" db="EMBL/GenBank/DDBJ databases">
        <authorList>
            <person name="Alioto T."/>
            <person name="Alioto T."/>
            <person name="Gomez Garrido J."/>
        </authorList>
    </citation>
    <scope>NUCLEOTIDE SEQUENCE</scope>
</reference>
<evidence type="ECO:0000313" key="3">
    <source>
        <dbReference type="Proteomes" id="UP001295444"/>
    </source>
</evidence>
<accession>A0AAD1WA72</accession>
<dbReference type="AlphaFoldDB" id="A0AAD1WA72"/>
<gene>
    <name evidence="2" type="ORF">PECUL_23A030215</name>
</gene>
<evidence type="ECO:0000256" key="1">
    <source>
        <dbReference type="SAM" id="MobiDB-lite"/>
    </source>
</evidence>